<dbReference type="PANTHER" id="PTHR12963">
    <property type="entry name" value="THYROID RECEPTOR INTERACTING PROTEIN RELATED"/>
    <property type="match status" value="1"/>
</dbReference>
<feature type="domain" description="Activating signal cointegrator 1 third" evidence="3">
    <location>
        <begin position="278"/>
        <end position="330"/>
    </location>
</feature>
<dbReference type="GO" id="GO:0005634">
    <property type="term" value="C:nucleus"/>
    <property type="evidence" value="ECO:0007669"/>
    <property type="project" value="InterPro"/>
</dbReference>
<dbReference type="InterPro" id="IPR009349">
    <property type="entry name" value="TRIP4/RQT4_C2HC5_Znf"/>
</dbReference>
<evidence type="ECO:0000313" key="4">
    <source>
        <dbReference type="EMBL" id="KAF8657691.1"/>
    </source>
</evidence>
<dbReference type="GO" id="GO:0045893">
    <property type="term" value="P:positive regulation of DNA-templated transcription"/>
    <property type="evidence" value="ECO:0007669"/>
    <property type="project" value="TreeGrafter"/>
</dbReference>
<feature type="compositionally biased region" description="Polar residues" evidence="1">
    <location>
        <begin position="106"/>
        <end position="120"/>
    </location>
</feature>
<dbReference type="OrthoDB" id="338816at2759"/>
<comment type="caution">
    <text evidence="4">The sequence shown here is derived from an EMBL/GenBank/DDBJ whole genome shotgun (WGS) entry which is preliminary data.</text>
</comment>
<feature type="compositionally biased region" description="Acidic residues" evidence="1">
    <location>
        <begin position="434"/>
        <end position="443"/>
    </location>
</feature>
<dbReference type="Pfam" id="PF23134">
    <property type="entry name" value="TRIP4_3rd"/>
    <property type="match status" value="1"/>
</dbReference>
<sequence length="443" mass="48318">MAMSASTSGEWLKGALQDLRERKGSELDLDADLISGLVSFCELASPPDAASYLEVRARQRLSASYDALIDINAYSVLLLLMVQNFIGTEASQDIIQEYLQRRGHIGSSNGTESMQSSNLQPYVKPSADPPTTQTKKQARIQKDAASSSSQGSKSQSETAEPQPASKRSSKKKGAKAISLAEAAKGSIVFKQGKPCSCQARQHSLVSNCLSCGKIVCEQEGEGPCSFCGALVLKEGSTYAGLSDVGLPLSEAEAAAEAYAKRLVDYDRNAAARTKVYDDQSDYFEMEGNSWLSSKEKSVLQKQQEEAQEAAESLKGKVIVTFDLVGRKVILNKDGTTELEVEHPIMRPPEERDQSHRIQPNPTIREQPQFVETGPVKPKTDRAKQSKRLAKNGLCLEVTGRLQHDDKDLQSILSGKVKKGDHLAYSSFGKTREGDDIECSQDFD</sequence>
<feature type="domain" description="TRIP4/RQT4 C2HC5-type zinc finger" evidence="2">
    <location>
        <begin position="193"/>
        <end position="233"/>
    </location>
</feature>
<feature type="region of interest" description="Disordered" evidence="1">
    <location>
        <begin position="106"/>
        <end position="175"/>
    </location>
</feature>
<dbReference type="Pfam" id="PF06221">
    <property type="entry name" value="zf-C2HC5"/>
    <property type="match status" value="1"/>
</dbReference>
<dbReference type="PANTHER" id="PTHR12963:SF4">
    <property type="entry name" value="ACTIVATING SIGNAL COINTEGRATOR 1"/>
    <property type="match status" value="1"/>
</dbReference>
<evidence type="ECO:0000259" key="2">
    <source>
        <dbReference type="Pfam" id="PF06221"/>
    </source>
</evidence>
<dbReference type="Proteomes" id="UP000636709">
    <property type="component" value="Unassembled WGS sequence"/>
</dbReference>
<dbReference type="GO" id="GO:0180022">
    <property type="term" value="C:RQC-trigger complex"/>
    <property type="evidence" value="ECO:0007669"/>
    <property type="project" value="InterPro"/>
</dbReference>
<dbReference type="GO" id="GO:0008270">
    <property type="term" value="F:zinc ion binding"/>
    <property type="evidence" value="ECO:0007669"/>
    <property type="project" value="InterPro"/>
</dbReference>
<organism evidence="4 5">
    <name type="scientific">Digitaria exilis</name>
    <dbReference type="NCBI Taxonomy" id="1010633"/>
    <lineage>
        <taxon>Eukaryota</taxon>
        <taxon>Viridiplantae</taxon>
        <taxon>Streptophyta</taxon>
        <taxon>Embryophyta</taxon>
        <taxon>Tracheophyta</taxon>
        <taxon>Spermatophyta</taxon>
        <taxon>Magnoliopsida</taxon>
        <taxon>Liliopsida</taxon>
        <taxon>Poales</taxon>
        <taxon>Poaceae</taxon>
        <taxon>PACMAD clade</taxon>
        <taxon>Panicoideae</taxon>
        <taxon>Panicodae</taxon>
        <taxon>Paniceae</taxon>
        <taxon>Anthephorinae</taxon>
        <taxon>Digitaria</taxon>
    </lineage>
</organism>
<evidence type="ECO:0000256" key="1">
    <source>
        <dbReference type="SAM" id="MobiDB-lite"/>
    </source>
</evidence>
<gene>
    <name evidence="4" type="ORF">HU200_059846</name>
</gene>
<proteinExistence type="predicted"/>
<dbReference type="AlphaFoldDB" id="A0A835A7G2"/>
<evidence type="ECO:0000313" key="5">
    <source>
        <dbReference type="Proteomes" id="UP000636709"/>
    </source>
</evidence>
<accession>A0A835A7G2</accession>
<feature type="region of interest" description="Disordered" evidence="1">
    <location>
        <begin position="422"/>
        <end position="443"/>
    </location>
</feature>
<dbReference type="InterPro" id="IPR039128">
    <property type="entry name" value="TRIP4-like"/>
</dbReference>
<evidence type="ECO:0008006" key="6">
    <source>
        <dbReference type="Google" id="ProtNLM"/>
    </source>
</evidence>
<feature type="compositionally biased region" description="Low complexity" evidence="1">
    <location>
        <begin position="146"/>
        <end position="156"/>
    </location>
</feature>
<dbReference type="GO" id="GO:0072344">
    <property type="term" value="P:rescue of stalled ribosome"/>
    <property type="evidence" value="ECO:0007669"/>
    <property type="project" value="InterPro"/>
</dbReference>
<protein>
    <recommendedName>
        <fullName evidence="6">Zinc finger C2HC5-type domain-containing protein</fullName>
    </recommendedName>
</protein>
<reference evidence="4" key="1">
    <citation type="submission" date="2020-07" db="EMBL/GenBank/DDBJ databases">
        <title>Genome sequence and genetic diversity analysis of an under-domesticated orphan crop, white fonio (Digitaria exilis).</title>
        <authorList>
            <person name="Bennetzen J.L."/>
            <person name="Chen S."/>
            <person name="Ma X."/>
            <person name="Wang X."/>
            <person name="Yssel A.E.J."/>
            <person name="Chaluvadi S.R."/>
            <person name="Johnson M."/>
            <person name="Gangashetty P."/>
            <person name="Hamidou F."/>
            <person name="Sanogo M.D."/>
            <person name="Zwaenepoel A."/>
            <person name="Wallace J."/>
            <person name="Van De Peer Y."/>
            <person name="Van Deynze A."/>
        </authorList>
    </citation>
    <scope>NUCLEOTIDE SEQUENCE</scope>
    <source>
        <tissue evidence="4">Leaves</tissue>
    </source>
</reference>
<dbReference type="InterPro" id="IPR056993">
    <property type="entry name" value="TRIP4_3rd_dom"/>
</dbReference>
<name>A0A835A7G2_9POAL</name>
<keyword evidence="5" id="KW-1185">Reference proteome</keyword>
<dbReference type="EMBL" id="JACEFO010002487">
    <property type="protein sequence ID" value="KAF8657691.1"/>
    <property type="molecule type" value="Genomic_DNA"/>
</dbReference>
<evidence type="ECO:0000259" key="3">
    <source>
        <dbReference type="Pfam" id="PF23134"/>
    </source>
</evidence>